<evidence type="ECO:0000256" key="1">
    <source>
        <dbReference type="SAM" id="MobiDB-lite"/>
    </source>
</evidence>
<feature type="domain" description="Flagellar protein FlgJ N-terminal" evidence="2">
    <location>
        <begin position="82"/>
        <end position="127"/>
    </location>
</feature>
<dbReference type="KEGG" id="rml:FF011L_43730"/>
<dbReference type="OrthoDB" id="280272at2"/>
<dbReference type="Pfam" id="PF10135">
    <property type="entry name" value="Rod-binding"/>
    <property type="match status" value="1"/>
</dbReference>
<organism evidence="3 4">
    <name type="scientific">Roseimaritima multifibrata</name>
    <dbReference type="NCBI Taxonomy" id="1930274"/>
    <lineage>
        <taxon>Bacteria</taxon>
        <taxon>Pseudomonadati</taxon>
        <taxon>Planctomycetota</taxon>
        <taxon>Planctomycetia</taxon>
        <taxon>Pirellulales</taxon>
        <taxon>Pirellulaceae</taxon>
        <taxon>Roseimaritima</taxon>
    </lineage>
</organism>
<evidence type="ECO:0000313" key="4">
    <source>
        <dbReference type="Proteomes" id="UP000320672"/>
    </source>
</evidence>
<keyword evidence="4" id="KW-1185">Reference proteome</keyword>
<accession>A0A517ML01</accession>
<sequence>MDLSSNPLVGQRYSATAMSQTNSASNLLAKQESLGAPGVGGLAADNAPSGSGLSVDGEETSEMKDAFRQFVGETMFGQMLASMRETVTKPAYFHGGQTEEIFQKQLDQVLVEEMTEASADQIADPMYDLFTLRRG</sequence>
<feature type="region of interest" description="Disordered" evidence="1">
    <location>
        <begin position="38"/>
        <end position="59"/>
    </location>
</feature>
<dbReference type="InterPro" id="IPR019301">
    <property type="entry name" value="Flagellar_prot_FlgJ_N"/>
</dbReference>
<proteinExistence type="predicted"/>
<evidence type="ECO:0000259" key="2">
    <source>
        <dbReference type="Pfam" id="PF10135"/>
    </source>
</evidence>
<dbReference type="AlphaFoldDB" id="A0A517ML01"/>
<gene>
    <name evidence="3" type="ORF">FF011L_43730</name>
</gene>
<dbReference type="Proteomes" id="UP000320672">
    <property type="component" value="Chromosome"/>
</dbReference>
<evidence type="ECO:0000313" key="3">
    <source>
        <dbReference type="EMBL" id="QDS95575.1"/>
    </source>
</evidence>
<name>A0A517ML01_9BACT</name>
<dbReference type="EMBL" id="CP036262">
    <property type="protein sequence ID" value="QDS95575.1"/>
    <property type="molecule type" value="Genomic_DNA"/>
</dbReference>
<reference evidence="3 4" key="1">
    <citation type="submission" date="2019-02" db="EMBL/GenBank/DDBJ databases">
        <title>Deep-cultivation of Planctomycetes and their phenomic and genomic characterization uncovers novel biology.</title>
        <authorList>
            <person name="Wiegand S."/>
            <person name="Jogler M."/>
            <person name="Boedeker C."/>
            <person name="Pinto D."/>
            <person name="Vollmers J."/>
            <person name="Rivas-Marin E."/>
            <person name="Kohn T."/>
            <person name="Peeters S.H."/>
            <person name="Heuer A."/>
            <person name="Rast P."/>
            <person name="Oberbeckmann S."/>
            <person name="Bunk B."/>
            <person name="Jeske O."/>
            <person name="Meyerdierks A."/>
            <person name="Storesund J.E."/>
            <person name="Kallscheuer N."/>
            <person name="Luecker S."/>
            <person name="Lage O.M."/>
            <person name="Pohl T."/>
            <person name="Merkel B.J."/>
            <person name="Hornburger P."/>
            <person name="Mueller R.-W."/>
            <person name="Bruemmer F."/>
            <person name="Labrenz M."/>
            <person name="Spormann A.M."/>
            <person name="Op den Camp H."/>
            <person name="Overmann J."/>
            <person name="Amann R."/>
            <person name="Jetten M.S.M."/>
            <person name="Mascher T."/>
            <person name="Medema M.H."/>
            <person name="Devos D.P."/>
            <person name="Kaster A.-K."/>
            <person name="Ovreas L."/>
            <person name="Rohde M."/>
            <person name="Galperin M.Y."/>
            <person name="Jogler C."/>
        </authorList>
    </citation>
    <scope>NUCLEOTIDE SEQUENCE [LARGE SCALE GENOMIC DNA]</scope>
    <source>
        <strain evidence="3 4">FF011L</strain>
    </source>
</reference>
<protein>
    <recommendedName>
        <fullName evidence="2">Flagellar protein FlgJ N-terminal domain-containing protein</fullName>
    </recommendedName>
</protein>
<dbReference type="RefSeq" id="WP_145353788.1">
    <property type="nucleotide sequence ID" value="NZ_CP036262.1"/>
</dbReference>